<evidence type="ECO:0000313" key="1">
    <source>
        <dbReference type="EMBL" id="EKR62494.1"/>
    </source>
</evidence>
<dbReference type="RefSeq" id="WP_004495806.1">
    <property type="nucleotide sequence ID" value="NZ_AFLV02000008.1"/>
</dbReference>
<evidence type="ECO:0000313" key="2">
    <source>
        <dbReference type="EMBL" id="EKR64583.1"/>
    </source>
</evidence>
<dbReference type="EMBL" id="AFLV02000008">
    <property type="protein sequence ID" value="EKR66193.1"/>
    <property type="molecule type" value="Genomic_DNA"/>
</dbReference>
<dbReference type="Proteomes" id="UP000001338">
    <property type="component" value="Unassembled WGS sequence"/>
</dbReference>
<dbReference type="EMBL" id="AFLV02000038">
    <property type="protein sequence ID" value="EKR64583.1"/>
    <property type="molecule type" value="Genomic_DNA"/>
</dbReference>
<sequence>MKRVSDILKTITNEQAAELYGMLGDADAPRNSVVAAVMKIKNVSEEEAQEIFDFNLSMIAQMKSDLELRK</sequence>
<organism evidence="1 4">
    <name type="scientific">Leptospira weilii str. 2006001853</name>
    <dbReference type="NCBI Taxonomy" id="1001589"/>
    <lineage>
        <taxon>Bacteria</taxon>
        <taxon>Pseudomonadati</taxon>
        <taxon>Spirochaetota</taxon>
        <taxon>Spirochaetia</taxon>
        <taxon>Leptospirales</taxon>
        <taxon>Leptospiraceae</taxon>
        <taxon>Leptospira</taxon>
    </lineage>
</organism>
<evidence type="ECO:0000313" key="4">
    <source>
        <dbReference type="Proteomes" id="UP000001338"/>
    </source>
</evidence>
<comment type="caution">
    <text evidence="1">The sequence shown here is derived from an EMBL/GenBank/DDBJ whole genome shotgun (WGS) entry which is preliminary data.</text>
</comment>
<gene>
    <name evidence="3" type="ORF">LEP1GSC036_1015</name>
    <name evidence="1" type="ORF">LEP1GSC036_1728</name>
    <name evidence="2" type="ORF">LEP1GSC036_3398</name>
</gene>
<evidence type="ECO:0000313" key="3">
    <source>
        <dbReference type="EMBL" id="EKR66193.1"/>
    </source>
</evidence>
<dbReference type="GeneID" id="61112416"/>
<protein>
    <submittedName>
        <fullName evidence="1">Uncharacterized protein</fullName>
    </submittedName>
</protein>
<reference evidence="1 4" key="1">
    <citation type="submission" date="2012-10" db="EMBL/GenBank/DDBJ databases">
        <authorList>
            <person name="Harkins D.M."/>
            <person name="Durkin A.S."/>
            <person name="Brinkac L.M."/>
            <person name="Haft D.H."/>
            <person name="Selengut J.D."/>
            <person name="Sanka R."/>
            <person name="DePew J."/>
            <person name="Purushe J."/>
            <person name="Whelen A.C."/>
            <person name="Vinetz J.M."/>
            <person name="Sutton G.G."/>
            <person name="Nierman W.C."/>
            <person name="Fouts D.E."/>
        </authorList>
    </citation>
    <scope>NUCLEOTIDE SEQUENCE [LARGE SCALE GENOMIC DNA]</scope>
    <source>
        <strain evidence="1 4">2006001853</strain>
    </source>
</reference>
<dbReference type="EMBL" id="AFLV02000081">
    <property type="protein sequence ID" value="EKR62494.1"/>
    <property type="molecule type" value="Genomic_DNA"/>
</dbReference>
<name>A0A828YW90_9LEPT</name>
<accession>A0A828YW90</accession>
<proteinExistence type="predicted"/>
<dbReference type="AlphaFoldDB" id="A0A828YW90"/>